<keyword evidence="5" id="KW-1185">Reference proteome</keyword>
<dbReference type="GO" id="GO:0006298">
    <property type="term" value="P:mismatch repair"/>
    <property type="evidence" value="ECO:0007669"/>
    <property type="project" value="TreeGrafter"/>
</dbReference>
<evidence type="ECO:0000256" key="2">
    <source>
        <dbReference type="ARBA" id="ARBA00022679"/>
    </source>
</evidence>
<organism evidence="4 5">
    <name type="scientific">Citreimonas salinaria</name>
    <dbReference type="NCBI Taxonomy" id="321339"/>
    <lineage>
        <taxon>Bacteria</taxon>
        <taxon>Pseudomonadati</taxon>
        <taxon>Pseudomonadota</taxon>
        <taxon>Alphaproteobacteria</taxon>
        <taxon>Rhodobacterales</taxon>
        <taxon>Roseobacteraceae</taxon>
        <taxon>Citreimonas</taxon>
    </lineage>
</organism>
<dbReference type="GO" id="GO:1904047">
    <property type="term" value="F:S-adenosyl-L-methionine binding"/>
    <property type="evidence" value="ECO:0007669"/>
    <property type="project" value="TreeGrafter"/>
</dbReference>
<dbReference type="STRING" id="321339.SAMN05444340_11054"/>
<proteinExistence type="predicted"/>
<dbReference type="GO" id="GO:0009307">
    <property type="term" value="P:DNA restriction-modification system"/>
    <property type="evidence" value="ECO:0007669"/>
    <property type="project" value="InterPro"/>
</dbReference>
<dbReference type="Gene3D" id="3.40.50.150">
    <property type="entry name" value="Vaccinia Virus protein VP39"/>
    <property type="match status" value="2"/>
</dbReference>
<dbReference type="PANTHER" id="PTHR30481">
    <property type="entry name" value="DNA ADENINE METHYLASE"/>
    <property type="match status" value="1"/>
</dbReference>
<dbReference type="Proteomes" id="UP000199286">
    <property type="component" value="Unassembled WGS sequence"/>
</dbReference>
<dbReference type="Pfam" id="PF02086">
    <property type="entry name" value="MethyltransfD12"/>
    <property type="match status" value="1"/>
</dbReference>
<evidence type="ECO:0000256" key="3">
    <source>
        <dbReference type="ARBA" id="ARBA00022691"/>
    </source>
</evidence>
<keyword evidence="3" id="KW-0949">S-adenosyl-L-methionine</keyword>
<dbReference type="InterPro" id="IPR012327">
    <property type="entry name" value="MeTrfase_D12"/>
</dbReference>
<dbReference type="InterPro" id="IPR029063">
    <property type="entry name" value="SAM-dependent_MTases_sf"/>
</dbReference>
<dbReference type="AlphaFoldDB" id="A0A1H3KQW0"/>
<dbReference type="InterPro" id="IPR012263">
    <property type="entry name" value="M_m6A_EcoRV"/>
</dbReference>
<accession>A0A1H3KQW0</accession>
<gene>
    <name evidence="4" type="ORF">SAMN05444340_11054</name>
</gene>
<dbReference type="GO" id="GO:0009007">
    <property type="term" value="F:site-specific DNA-methyltransferase (adenine-specific) activity"/>
    <property type="evidence" value="ECO:0007669"/>
    <property type="project" value="UniProtKB-EC"/>
</dbReference>
<dbReference type="GO" id="GO:0032259">
    <property type="term" value="P:methylation"/>
    <property type="evidence" value="ECO:0007669"/>
    <property type="project" value="UniProtKB-KW"/>
</dbReference>
<dbReference type="RefSeq" id="WP_089883817.1">
    <property type="nucleotide sequence ID" value="NZ_FNPF01000010.1"/>
</dbReference>
<dbReference type="PRINTS" id="PR00505">
    <property type="entry name" value="D12N6MTFRASE"/>
</dbReference>
<protein>
    <submittedName>
        <fullName evidence="4">DNA adenine methylase</fullName>
    </submittedName>
</protein>
<dbReference type="PIRSF" id="PIRSF000398">
    <property type="entry name" value="M_m6A_EcoRV"/>
    <property type="match status" value="1"/>
</dbReference>
<dbReference type="SUPFAM" id="SSF53335">
    <property type="entry name" value="S-adenosyl-L-methionine-dependent methyltransferases"/>
    <property type="match status" value="1"/>
</dbReference>
<reference evidence="4 5" key="1">
    <citation type="submission" date="2016-10" db="EMBL/GenBank/DDBJ databases">
        <authorList>
            <person name="de Groot N.N."/>
        </authorList>
    </citation>
    <scope>NUCLEOTIDE SEQUENCE [LARGE SCALE GENOMIC DNA]</scope>
    <source>
        <strain evidence="4 5">DSM 26880</strain>
    </source>
</reference>
<sequence>MTRTASPLRYPGGKSSLIPLVVDILRLNRLEGGHYAEPFAGGGGLALALLFNGHVSELHLNDVDHAIGSLWHAMLEQTDDLVDLIVSTPVTIDEWHRQRSVYRAGYKGSRLQYGFAALFLNRTNRSGIIKGAGVIGGLKQEGNYKLDCRFNKEDIVARVRRIEKYRSQIHFSLSDAHDFVDQLEGALPPRSLICFDPPYFAKGSDLYTSFYEARDHEDLAQRILSVNIPWITTYDNCPEIADLYKQRRQFDLAIQYSVQSKRMGSELLIPSKGLRLPSWFRQGQAA</sequence>
<evidence type="ECO:0000256" key="1">
    <source>
        <dbReference type="ARBA" id="ARBA00022603"/>
    </source>
</evidence>
<dbReference type="OrthoDB" id="9805629at2"/>
<keyword evidence="2" id="KW-0808">Transferase</keyword>
<evidence type="ECO:0000313" key="4">
    <source>
        <dbReference type="EMBL" id="SDY54553.1"/>
    </source>
</evidence>
<evidence type="ECO:0000313" key="5">
    <source>
        <dbReference type="Proteomes" id="UP000199286"/>
    </source>
</evidence>
<name>A0A1H3KQW0_9RHOB</name>
<dbReference type="GO" id="GO:0043565">
    <property type="term" value="F:sequence-specific DNA binding"/>
    <property type="evidence" value="ECO:0007669"/>
    <property type="project" value="TreeGrafter"/>
</dbReference>
<keyword evidence="1 4" id="KW-0489">Methyltransferase</keyword>
<dbReference type="PANTHER" id="PTHR30481:SF2">
    <property type="entry name" value="SITE-SPECIFIC DNA-METHYLTRANSFERASE (ADENINE-SPECIFIC)"/>
    <property type="match status" value="1"/>
</dbReference>
<dbReference type="EMBL" id="FNPF01000010">
    <property type="protein sequence ID" value="SDY54553.1"/>
    <property type="molecule type" value="Genomic_DNA"/>
</dbReference>